<dbReference type="GO" id="GO:0003677">
    <property type="term" value="F:DNA binding"/>
    <property type="evidence" value="ECO:0007669"/>
    <property type="project" value="UniProtKB-UniRule"/>
</dbReference>
<reference evidence="7" key="1">
    <citation type="submission" date="2021-02" db="EMBL/GenBank/DDBJ databases">
        <authorList>
            <person name="Nowell W R."/>
        </authorList>
    </citation>
    <scope>NUCLEOTIDE SEQUENCE</scope>
</reference>
<keyword evidence="8" id="KW-1185">Reference proteome</keyword>
<feature type="compositionally biased region" description="Polar residues" evidence="5">
    <location>
        <begin position="249"/>
        <end position="258"/>
    </location>
</feature>
<dbReference type="Pfam" id="PF00505">
    <property type="entry name" value="HMG_box"/>
    <property type="match status" value="1"/>
</dbReference>
<feature type="DNA-binding region" description="HMG box" evidence="4">
    <location>
        <begin position="61"/>
        <end position="129"/>
    </location>
</feature>
<gene>
    <name evidence="7" type="ORF">XAT740_LOCUS38837</name>
</gene>
<feature type="domain" description="HMG box" evidence="6">
    <location>
        <begin position="158"/>
        <end position="220"/>
    </location>
</feature>
<protein>
    <recommendedName>
        <fullName evidence="6">HMG box domain-containing protein</fullName>
    </recommendedName>
</protein>
<dbReference type="InterPro" id="IPR009071">
    <property type="entry name" value="HMG_box_dom"/>
</dbReference>
<dbReference type="EMBL" id="CAJNOR010004237">
    <property type="protein sequence ID" value="CAF1486477.1"/>
    <property type="molecule type" value="Genomic_DNA"/>
</dbReference>
<dbReference type="PROSITE" id="PS50118">
    <property type="entry name" value="HMG_BOX_2"/>
    <property type="match status" value="2"/>
</dbReference>
<dbReference type="Gene3D" id="1.10.30.10">
    <property type="entry name" value="High mobility group box domain"/>
    <property type="match status" value="2"/>
</dbReference>
<evidence type="ECO:0000256" key="1">
    <source>
        <dbReference type="ARBA" id="ARBA00004123"/>
    </source>
</evidence>
<keyword evidence="3 4" id="KW-0539">Nucleus</keyword>
<dbReference type="PANTHER" id="PTHR46318">
    <property type="entry name" value="UPSTREAM BINDING TRANSCRIPTION FACTOR"/>
    <property type="match status" value="1"/>
</dbReference>
<evidence type="ECO:0000256" key="4">
    <source>
        <dbReference type="PROSITE-ProRule" id="PRU00267"/>
    </source>
</evidence>
<dbReference type="SMART" id="SM00398">
    <property type="entry name" value="HMG"/>
    <property type="match status" value="2"/>
</dbReference>
<comment type="subcellular location">
    <subcellularLocation>
        <location evidence="1">Nucleus</location>
    </subcellularLocation>
</comment>
<dbReference type="SUPFAM" id="SSF47095">
    <property type="entry name" value="HMG-box"/>
    <property type="match status" value="2"/>
</dbReference>
<dbReference type="InterPro" id="IPR036910">
    <property type="entry name" value="HMG_box_dom_sf"/>
</dbReference>
<accession>A0A815S3G6</accession>
<evidence type="ECO:0000256" key="5">
    <source>
        <dbReference type="SAM" id="MobiDB-lite"/>
    </source>
</evidence>
<dbReference type="Proteomes" id="UP000663828">
    <property type="component" value="Unassembled WGS sequence"/>
</dbReference>
<comment type="caution">
    <text evidence="7">The sequence shown here is derived from an EMBL/GenBank/DDBJ whole genome shotgun (WGS) entry which is preliminary data.</text>
</comment>
<evidence type="ECO:0000256" key="2">
    <source>
        <dbReference type="ARBA" id="ARBA00023125"/>
    </source>
</evidence>
<evidence type="ECO:0000259" key="6">
    <source>
        <dbReference type="PROSITE" id="PS50118"/>
    </source>
</evidence>
<feature type="domain" description="HMG box" evidence="6">
    <location>
        <begin position="61"/>
        <end position="129"/>
    </location>
</feature>
<evidence type="ECO:0000313" key="7">
    <source>
        <dbReference type="EMBL" id="CAF1486477.1"/>
    </source>
</evidence>
<proteinExistence type="predicted"/>
<dbReference type="CDD" id="cd00084">
    <property type="entry name" value="HMG-box_SF"/>
    <property type="match status" value="1"/>
</dbReference>
<keyword evidence="2 4" id="KW-0238">DNA-binding</keyword>
<evidence type="ECO:0000256" key="3">
    <source>
        <dbReference type="ARBA" id="ARBA00023242"/>
    </source>
</evidence>
<feature type="DNA-binding region" description="HMG box" evidence="4">
    <location>
        <begin position="158"/>
        <end position="220"/>
    </location>
</feature>
<sequence length="331" mass="36914">MWTAGTTQMIARVTGSTLFANQNLVSVLTFEHRSMATGSDKTSLTADEIEKNTNLINRMRELRARSPYASFVKDNYHDVSAKYPDLKLAEITKKIAELWKNLPVEKKQTYSKKSQDQKVAYEQEKQRLSPSDLQTIDAAEKAKKIEHRIKKSIEQLPTKRPRAAYAHFLSTLDRGEATLKDFMAGAAKRWAQMSVQEKQQFEDLHQEEKQAYIKALAAWDATQAEATKKRSPRSSSLTATKRKALTLILNATDSSNSNTQTATKKKRAASATGKQTVKKRASGTSKTAASIKKTMKSKATQTTSDKEVSSSDDESSPKKVTKSTSPKKKDS</sequence>
<dbReference type="InterPro" id="IPR051762">
    <property type="entry name" value="UBF1"/>
</dbReference>
<dbReference type="AlphaFoldDB" id="A0A815S3G6"/>
<evidence type="ECO:0000313" key="8">
    <source>
        <dbReference type="Proteomes" id="UP000663828"/>
    </source>
</evidence>
<organism evidence="7 8">
    <name type="scientific">Adineta ricciae</name>
    <name type="common">Rotifer</name>
    <dbReference type="NCBI Taxonomy" id="249248"/>
    <lineage>
        <taxon>Eukaryota</taxon>
        <taxon>Metazoa</taxon>
        <taxon>Spiralia</taxon>
        <taxon>Gnathifera</taxon>
        <taxon>Rotifera</taxon>
        <taxon>Eurotatoria</taxon>
        <taxon>Bdelloidea</taxon>
        <taxon>Adinetida</taxon>
        <taxon>Adinetidae</taxon>
        <taxon>Adineta</taxon>
    </lineage>
</organism>
<feature type="region of interest" description="Disordered" evidence="5">
    <location>
        <begin position="249"/>
        <end position="331"/>
    </location>
</feature>
<dbReference type="GO" id="GO:0005634">
    <property type="term" value="C:nucleus"/>
    <property type="evidence" value="ECO:0007669"/>
    <property type="project" value="UniProtKB-SubCell"/>
</dbReference>
<name>A0A815S3G6_ADIRI</name>